<dbReference type="Gene3D" id="3.40.50.300">
    <property type="entry name" value="P-loop containing nucleotide triphosphate hydrolases"/>
    <property type="match status" value="1"/>
</dbReference>
<dbReference type="RefSeq" id="WP_033143016.1">
    <property type="nucleotide sequence ID" value="NZ_AP031413.1"/>
</dbReference>
<dbReference type="Pfam" id="PF02492">
    <property type="entry name" value="cobW"/>
    <property type="match status" value="1"/>
</dbReference>
<dbReference type="Proteomes" id="UP001600941">
    <property type="component" value="Unassembled WGS sequence"/>
</dbReference>
<sequence>MKVLILGGFLGSGKTSLLLQLAYYITGHALNDKKYQVVILENEVGEEGIDDKLLRGNGYQVENLFSGCACCTLSGELLSTVSKIEKELQPDWLILETTGLAYPHLIQKNLADSMALSSRICIVADASRWERLLVPLHELITGQLINADTVLINKMDLVTPDTLKAVERQIQDMGRVPKIFRTSANQPVSHCIWDFILEGDSYE</sequence>
<dbReference type="PANTHER" id="PTHR13748">
    <property type="entry name" value="COBW-RELATED"/>
    <property type="match status" value="1"/>
</dbReference>
<accession>A0ABQ0C0Y9</accession>
<gene>
    <name evidence="2" type="ORF">K340107D12_52720</name>
</gene>
<dbReference type="SUPFAM" id="SSF52540">
    <property type="entry name" value="P-loop containing nucleoside triphosphate hydrolases"/>
    <property type="match status" value="1"/>
</dbReference>
<evidence type="ECO:0000313" key="2">
    <source>
        <dbReference type="EMBL" id="GAA6502456.1"/>
    </source>
</evidence>
<dbReference type="InterPro" id="IPR003495">
    <property type="entry name" value="CobW/HypB/UreG_nucleotide-bd"/>
</dbReference>
<dbReference type="InterPro" id="IPR027417">
    <property type="entry name" value="P-loop_NTPase"/>
</dbReference>
<reference evidence="2 3" key="1">
    <citation type="submission" date="2024-04" db="EMBL/GenBank/DDBJ databases">
        <title>Defined microbial consortia suppress multidrug-resistant proinflammatory Enterobacteriaceae via ecological control.</title>
        <authorList>
            <person name="Furuichi M."/>
            <person name="Kawaguchi T."/>
            <person name="Pust M."/>
            <person name="Yasuma K."/>
            <person name="Plichta D."/>
            <person name="Hasegawa N."/>
            <person name="Ohya T."/>
            <person name="Bhattarai S."/>
            <person name="Sasajima S."/>
            <person name="Aoto Y."/>
            <person name="Tuganbaev T."/>
            <person name="Yaginuma M."/>
            <person name="Ueda M."/>
            <person name="Okahashi N."/>
            <person name="Amafuji K."/>
            <person name="Kiridooshi Y."/>
            <person name="Sugita K."/>
            <person name="Strazar M."/>
            <person name="Skelly A."/>
            <person name="Suda W."/>
            <person name="Hattori M."/>
            <person name="Nakamoto N."/>
            <person name="Caballero S."/>
            <person name="Norman J."/>
            <person name="Olle B."/>
            <person name="Tanoue T."/>
            <person name="Arita M."/>
            <person name="Bucci V."/>
            <person name="Atarashi K."/>
            <person name="Xavier R."/>
            <person name="Honda K."/>
        </authorList>
    </citation>
    <scope>NUCLEOTIDE SEQUENCE [LARGE SCALE GENOMIC DNA]</scope>
    <source>
        <strain evidence="3">k34-0107-D12</strain>
    </source>
</reference>
<comment type="caution">
    <text evidence="2">The sequence shown here is derived from an EMBL/GenBank/DDBJ whole genome shotgun (WGS) entry which is preliminary data.</text>
</comment>
<dbReference type="PANTHER" id="PTHR13748:SF62">
    <property type="entry name" value="COBW DOMAIN-CONTAINING PROTEIN"/>
    <property type="match status" value="1"/>
</dbReference>
<feature type="domain" description="CobW/HypB/UreG nucleotide-binding" evidence="1">
    <location>
        <begin position="3"/>
        <end position="175"/>
    </location>
</feature>
<evidence type="ECO:0000313" key="3">
    <source>
        <dbReference type="Proteomes" id="UP001600941"/>
    </source>
</evidence>
<dbReference type="EMBL" id="BAABZQ010000001">
    <property type="protein sequence ID" value="GAA6502456.1"/>
    <property type="molecule type" value="Genomic_DNA"/>
</dbReference>
<name>A0ABQ0C0Y9_9FIRM</name>
<keyword evidence="3" id="KW-1185">Reference proteome</keyword>
<organism evidence="2 3">
    <name type="scientific">Blautia parvula</name>
    <dbReference type="NCBI Taxonomy" id="2877527"/>
    <lineage>
        <taxon>Bacteria</taxon>
        <taxon>Bacillati</taxon>
        <taxon>Bacillota</taxon>
        <taxon>Clostridia</taxon>
        <taxon>Lachnospirales</taxon>
        <taxon>Lachnospiraceae</taxon>
        <taxon>Blautia</taxon>
    </lineage>
</organism>
<protein>
    <recommendedName>
        <fullName evidence="1">CobW/HypB/UreG nucleotide-binding domain-containing protein</fullName>
    </recommendedName>
</protein>
<proteinExistence type="predicted"/>
<dbReference type="InterPro" id="IPR051316">
    <property type="entry name" value="Zinc-reg_GTPase_activator"/>
</dbReference>
<evidence type="ECO:0000259" key="1">
    <source>
        <dbReference type="Pfam" id="PF02492"/>
    </source>
</evidence>